<dbReference type="Gene3D" id="2.10.50.10">
    <property type="entry name" value="Tumor Necrosis Factor Receptor, subunit A, domain 2"/>
    <property type="match status" value="1"/>
</dbReference>
<evidence type="ECO:0000256" key="2">
    <source>
        <dbReference type="SAM" id="Phobius"/>
    </source>
</evidence>
<keyword evidence="5" id="KW-1185">Reference proteome</keyword>
<dbReference type="SMART" id="SM00208">
    <property type="entry name" value="TNFR"/>
    <property type="match status" value="1"/>
</dbReference>
<name>A0A9B0TUU4_CHRAS</name>
<dbReference type="RefSeq" id="XP_006871821.1">
    <property type="nucleotide sequence ID" value="XM_006871759.1"/>
</dbReference>
<keyword evidence="2" id="KW-0472">Membrane</keyword>
<evidence type="ECO:0000313" key="5">
    <source>
        <dbReference type="Proteomes" id="UP000504623"/>
    </source>
</evidence>
<dbReference type="OrthoDB" id="9374769at2759"/>
<dbReference type="PANTHER" id="PTHR47388:SF1">
    <property type="entry name" value="TUMOR NECROSIS FACTOR RECEPTOR SUPERFAMILY MEMBER 18"/>
    <property type="match status" value="1"/>
</dbReference>
<feature type="region of interest" description="Disordered" evidence="1">
    <location>
        <begin position="201"/>
        <end position="228"/>
    </location>
</feature>
<dbReference type="InterPro" id="IPR001368">
    <property type="entry name" value="TNFR/NGFR_Cys_rich_reg"/>
</dbReference>
<dbReference type="GO" id="GO:0045785">
    <property type="term" value="P:positive regulation of cell adhesion"/>
    <property type="evidence" value="ECO:0007669"/>
    <property type="project" value="TreeGrafter"/>
</dbReference>
<dbReference type="CDD" id="cd13417">
    <property type="entry name" value="TNFRSF18"/>
    <property type="match status" value="1"/>
</dbReference>
<evidence type="ECO:0000256" key="1">
    <source>
        <dbReference type="SAM" id="MobiDB-lite"/>
    </source>
</evidence>
<dbReference type="InterPro" id="IPR053107">
    <property type="entry name" value="TNFRSF18"/>
</dbReference>
<dbReference type="AlphaFoldDB" id="A0A9B0TUU4"/>
<feature type="domain" description="TNFR-Cys" evidence="4">
    <location>
        <begin position="102"/>
        <end position="140"/>
    </location>
</feature>
<feature type="signal peptide" evidence="3">
    <location>
        <begin position="1"/>
        <end position="19"/>
    </location>
</feature>
<reference evidence="6" key="1">
    <citation type="submission" date="2025-08" db="UniProtKB">
        <authorList>
            <consortium name="RefSeq"/>
        </authorList>
    </citation>
    <scope>IDENTIFICATION</scope>
    <source>
        <tissue evidence="6">Spleen</tissue>
    </source>
</reference>
<organism evidence="5 6">
    <name type="scientific">Chrysochloris asiatica</name>
    <name type="common">Cape golden mole</name>
    <dbReference type="NCBI Taxonomy" id="185453"/>
    <lineage>
        <taxon>Eukaryota</taxon>
        <taxon>Metazoa</taxon>
        <taxon>Chordata</taxon>
        <taxon>Craniata</taxon>
        <taxon>Vertebrata</taxon>
        <taxon>Euteleostomi</taxon>
        <taxon>Mammalia</taxon>
        <taxon>Eutheria</taxon>
        <taxon>Afrotheria</taxon>
        <taxon>Chrysochloridae</taxon>
        <taxon>Chrysochlorinae</taxon>
        <taxon>Chrysochloris</taxon>
    </lineage>
</organism>
<dbReference type="CTD" id="8784"/>
<proteinExistence type="predicted"/>
<keyword evidence="3" id="KW-0732">Signal</keyword>
<dbReference type="PANTHER" id="PTHR47388">
    <property type="entry name" value="TUMOR NECROSIS FACTOR RECEPTOR SUPERFAMILY MEMBER 18"/>
    <property type="match status" value="1"/>
</dbReference>
<dbReference type="InterPro" id="IPR034018">
    <property type="entry name" value="TNFRSF18_N"/>
</dbReference>
<evidence type="ECO:0000259" key="4">
    <source>
        <dbReference type="SMART" id="SM00208"/>
    </source>
</evidence>
<protein>
    <submittedName>
        <fullName evidence="6">Tumor necrosis factor receptor superfamily member 18</fullName>
    </submittedName>
</protein>
<dbReference type="PRINTS" id="PR01968">
    <property type="entry name" value="TNFACTORR18"/>
</dbReference>
<feature type="transmembrane region" description="Helical" evidence="2">
    <location>
        <begin position="151"/>
        <end position="176"/>
    </location>
</feature>
<gene>
    <name evidence="6" type="primary">TNFRSF18</name>
</gene>
<keyword evidence="2" id="KW-0812">Transmembrane</keyword>
<accession>A0A9B0TUU4</accession>
<keyword evidence="2" id="KW-1133">Transmembrane helix</keyword>
<feature type="compositionally biased region" description="Basic and acidic residues" evidence="1">
    <location>
        <begin position="207"/>
        <end position="228"/>
    </location>
</feature>
<keyword evidence="6" id="KW-0675">Receptor</keyword>
<dbReference type="GO" id="GO:0043066">
    <property type="term" value="P:negative regulation of apoptotic process"/>
    <property type="evidence" value="ECO:0007669"/>
    <property type="project" value="InterPro"/>
</dbReference>
<feature type="chain" id="PRO_5038446822" evidence="3">
    <location>
        <begin position="20"/>
        <end position="228"/>
    </location>
</feature>
<dbReference type="GeneID" id="102818315"/>
<dbReference type="GO" id="GO:0005031">
    <property type="term" value="F:tumor necrosis factor receptor activity"/>
    <property type="evidence" value="ECO:0007669"/>
    <property type="project" value="InterPro"/>
</dbReference>
<sequence length="228" mass="25233">MCSLVTWCSVALLWSLSLGQNPNEGSSCGPGRILRGNGNNSRCCRTCPPSMETCPERDCMCVQPEYHCGDPECNNCKHHPCPLGKEAQAQGNFKFGFTCIDCAPGTFSEDHAGHCKPRADCSRLGFSTVFPGNKTHNTVCSPVSTTEPCHLLTLVLLAMATCILVLAATQLGLCIWELRRTRVWHRGTQLPLELSPAEDSRSYQFPEEERGERLVEDKGHGRHRDLWV</sequence>
<dbReference type="Proteomes" id="UP000504623">
    <property type="component" value="Unplaced"/>
</dbReference>
<dbReference type="InterPro" id="IPR022318">
    <property type="entry name" value="TNFR_18"/>
</dbReference>
<evidence type="ECO:0000313" key="6">
    <source>
        <dbReference type="RefSeq" id="XP_006871821.1"/>
    </source>
</evidence>
<dbReference type="GO" id="GO:0009897">
    <property type="term" value="C:external side of plasma membrane"/>
    <property type="evidence" value="ECO:0007669"/>
    <property type="project" value="TreeGrafter"/>
</dbReference>
<evidence type="ECO:0000256" key="3">
    <source>
        <dbReference type="SAM" id="SignalP"/>
    </source>
</evidence>